<dbReference type="AlphaFoldDB" id="A0A2T0FN67"/>
<keyword evidence="3" id="KW-0723">Serine/threonine-protein kinase</keyword>
<feature type="compositionally biased region" description="Polar residues" evidence="11">
    <location>
        <begin position="596"/>
        <end position="607"/>
    </location>
</feature>
<evidence type="ECO:0000259" key="12">
    <source>
        <dbReference type="PROSITE" id="PS50011"/>
    </source>
</evidence>
<dbReference type="InterPro" id="IPR000719">
    <property type="entry name" value="Prot_kinase_dom"/>
</dbReference>
<dbReference type="EC" id="2.7.11.1" evidence="2"/>
<reference evidence="13 14" key="1">
    <citation type="submission" date="2017-04" db="EMBL/GenBank/DDBJ databases">
        <title>Genome sequencing of [Candida] sorbophila.</title>
        <authorList>
            <person name="Ahn J.O."/>
        </authorList>
    </citation>
    <scope>NUCLEOTIDE SEQUENCE [LARGE SCALE GENOMIC DNA]</scope>
    <source>
        <strain evidence="13 14">DS02</strain>
    </source>
</reference>
<feature type="binding site" evidence="10">
    <location>
        <position position="241"/>
    </location>
    <ligand>
        <name>ATP</name>
        <dbReference type="ChEBI" id="CHEBI:30616"/>
    </ligand>
</feature>
<dbReference type="PROSITE" id="PS50011">
    <property type="entry name" value="PROTEIN_KINASE_DOM"/>
    <property type="match status" value="1"/>
</dbReference>
<dbReference type="InterPro" id="IPR017441">
    <property type="entry name" value="Protein_kinase_ATP_BS"/>
</dbReference>
<evidence type="ECO:0000256" key="7">
    <source>
        <dbReference type="ARBA" id="ARBA00022840"/>
    </source>
</evidence>
<keyword evidence="7 10" id="KW-0067">ATP-binding</keyword>
<evidence type="ECO:0000313" key="14">
    <source>
        <dbReference type="Proteomes" id="UP000238350"/>
    </source>
</evidence>
<feature type="compositionally biased region" description="Basic and acidic residues" evidence="11">
    <location>
        <begin position="608"/>
        <end position="621"/>
    </location>
</feature>
<evidence type="ECO:0000256" key="1">
    <source>
        <dbReference type="ARBA" id="ARBA00010006"/>
    </source>
</evidence>
<keyword evidence="6 13" id="KW-0418">Kinase</keyword>
<evidence type="ECO:0000256" key="8">
    <source>
        <dbReference type="ARBA" id="ARBA00047899"/>
    </source>
</evidence>
<dbReference type="GO" id="GO:0000196">
    <property type="term" value="P:cell integrity MAPK cascade"/>
    <property type="evidence" value="ECO:0007669"/>
    <property type="project" value="UniProtKB-ARBA"/>
</dbReference>
<dbReference type="OrthoDB" id="347657at2759"/>
<dbReference type="PROSITE" id="PS00107">
    <property type="entry name" value="PROTEIN_KINASE_ATP"/>
    <property type="match status" value="1"/>
</dbReference>
<evidence type="ECO:0000313" key="13">
    <source>
        <dbReference type="EMBL" id="PRT56409.1"/>
    </source>
</evidence>
<feature type="compositionally biased region" description="Polar residues" evidence="11">
    <location>
        <begin position="632"/>
        <end position="652"/>
    </location>
</feature>
<dbReference type="InterPro" id="IPR011009">
    <property type="entry name" value="Kinase-like_dom_sf"/>
</dbReference>
<dbReference type="FunFam" id="1.10.510.10:FF:000534">
    <property type="entry name" value="Serine/threonine-protein kinase PKH2"/>
    <property type="match status" value="1"/>
</dbReference>
<dbReference type="InterPro" id="IPR050236">
    <property type="entry name" value="Ser_Thr_kinase_AGC"/>
</dbReference>
<comment type="caution">
    <text evidence="13">The sequence shown here is derived from an EMBL/GenBank/DDBJ whole genome shotgun (WGS) entry which is preliminary data.</text>
</comment>
<organism evidence="13 14">
    <name type="scientific">Wickerhamiella sorbophila</name>
    <dbReference type="NCBI Taxonomy" id="45607"/>
    <lineage>
        <taxon>Eukaryota</taxon>
        <taxon>Fungi</taxon>
        <taxon>Dikarya</taxon>
        <taxon>Ascomycota</taxon>
        <taxon>Saccharomycotina</taxon>
        <taxon>Dipodascomycetes</taxon>
        <taxon>Dipodascales</taxon>
        <taxon>Trichomonascaceae</taxon>
        <taxon>Wickerhamiella</taxon>
    </lineage>
</organism>
<dbReference type="EMBL" id="NDIQ01000022">
    <property type="protein sequence ID" value="PRT56409.1"/>
    <property type="molecule type" value="Genomic_DNA"/>
</dbReference>
<dbReference type="STRING" id="45607.A0A2T0FN67"/>
<evidence type="ECO:0000256" key="4">
    <source>
        <dbReference type="ARBA" id="ARBA00022679"/>
    </source>
</evidence>
<evidence type="ECO:0000256" key="6">
    <source>
        <dbReference type="ARBA" id="ARBA00022777"/>
    </source>
</evidence>
<feature type="region of interest" description="Disordered" evidence="11">
    <location>
        <begin position="52"/>
        <end position="127"/>
    </location>
</feature>
<sequence>MSSRTHHGVETNGIDDLGRAIESSLSFDQQEQSHDLWQHHNTQQPFYSRSTAVYQDAQSPSRADNLASRASPPKLRSPVSSSGRPRAYSGTSPNHHQQAPAPSGTSLSPRQMAYRLPHNPPLSLAGEPVGPALAHLAEPVRVSPPARLGSPIAEATPPLHERSQASPGGPTHVPVRHSDGWNQEGAATLVKKTTDEQGNVTTRVIKKGVEDFEFKEELGTGSYSTVVAASDKQTLRQYAIKILDKAHIIKEGKVKYVEIEKNTLTRLGDHPGIIHLYYTFQDRASLFFVLDFAPNGELLQLIKRMGSINEEGARYYAAQLLDAIDYMHSKGVIHRDLKPENILLDYKMRIKITDFGTAKLLEANPATNEYPIDSCRADSFVGTAEYVSPELLSQKTQGKSADIWAFGCVLFQMIAGNPPFQGSTQYLTFQRIVKYQWTAPPGFPVLVRDLLKNVFVGPRRRLEVDEIKAHPFFESQDWSPRELWNSSPPRLVPYKPSPQSLASSRLPKVRSQPVRRPVAPRPSPAMIPTPAGLAPVQPSTRAGVPSNANLRSGDGVAISPRAPALPGRPVSASSAAAAALSRSAASPRTPRATAPQSHTQSYQQSQERLQELTRRVRERTNQRPASGGPSLHVNTQRRSTPPLQKPVMSSPNLGGYSPSSPKSPSLPLPNLTATEGEWSTVLISSQERILRIGKVTVYAGNNIGLSECTSTVETEHRVAKLMSSRHKRTWTLMVTTAGRMVVIGSDRKVRVEVPLGVPQVEIQIVSFVKRDGSVLAVETYNRAIVISDDKGNVKDWMSTIELSRRYYAQATAEQERNAFSAAAAAACAVSGTRR</sequence>
<dbReference type="FunFam" id="3.30.200.20:FF:000128">
    <property type="entry name" value="Serine/threonine-protein kinase ksg1"/>
    <property type="match status" value="1"/>
</dbReference>
<comment type="catalytic activity">
    <reaction evidence="9">
        <text>L-seryl-[protein] + ATP = O-phospho-L-seryl-[protein] + ADP + H(+)</text>
        <dbReference type="Rhea" id="RHEA:17989"/>
        <dbReference type="Rhea" id="RHEA-COMP:9863"/>
        <dbReference type="Rhea" id="RHEA-COMP:11604"/>
        <dbReference type="ChEBI" id="CHEBI:15378"/>
        <dbReference type="ChEBI" id="CHEBI:29999"/>
        <dbReference type="ChEBI" id="CHEBI:30616"/>
        <dbReference type="ChEBI" id="CHEBI:83421"/>
        <dbReference type="ChEBI" id="CHEBI:456216"/>
        <dbReference type="EC" id="2.7.11.1"/>
    </reaction>
</comment>
<proteinExistence type="inferred from homology"/>
<comment type="similarity">
    <text evidence="1">Belongs to the protein kinase superfamily. AGC Ser/Thr protein kinase family. PDPK1 subfamily.</text>
</comment>
<dbReference type="SUPFAM" id="SSF56112">
    <property type="entry name" value="Protein kinase-like (PK-like)"/>
    <property type="match status" value="1"/>
</dbReference>
<evidence type="ECO:0000256" key="11">
    <source>
        <dbReference type="SAM" id="MobiDB-lite"/>
    </source>
</evidence>
<dbReference type="GeneID" id="36517777"/>
<dbReference type="GO" id="GO:0004674">
    <property type="term" value="F:protein serine/threonine kinase activity"/>
    <property type="evidence" value="ECO:0007669"/>
    <property type="project" value="UniProtKB-KW"/>
</dbReference>
<keyword evidence="5 10" id="KW-0547">Nucleotide-binding</keyword>
<dbReference type="Gene3D" id="1.10.510.10">
    <property type="entry name" value="Transferase(Phosphotransferase) domain 1"/>
    <property type="match status" value="1"/>
</dbReference>
<dbReference type="Pfam" id="PF00069">
    <property type="entry name" value="Pkinase"/>
    <property type="match status" value="1"/>
</dbReference>
<dbReference type="Gene3D" id="3.30.200.20">
    <property type="entry name" value="Phosphorylase Kinase, domain 1"/>
    <property type="match status" value="1"/>
</dbReference>
<dbReference type="SMART" id="SM00220">
    <property type="entry name" value="S_TKc"/>
    <property type="match status" value="1"/>
</dbReference>
<name>A0A2T0FN67_9ASCO</name>
<protein>
    <recommendedName>
        <fullName evidence="2">non-specific serine/threonine protein kinase</fullName>
        <ecNumber evidence="2">2.7.11.1</ecNumber>
    </recommendedName>
</protein>
<feature type="compositionally biased region" description="Low complexity" evidence="11">
    <location>
        <begin position="657"/>
        <end position="669"/>
    </location>
</feature>
<dbReference type="PANTHER" id="PTHR24356">
    <property type="entry name" value="SERINE/THREONINE-PROTEIN KINASE"/>
    <property type="match status" value="1"/>
</dbReference>
<feature type="region of interest" description="Disordered" evidence="11">
    <location>
        <begin position="494"/>
        <end position="671"/>
    </location>
</feature>
<dbReference type="PROSITE" id="PS00108">
    <property type="entry name" value="PROTEIN_KINASE_ST"/>
    <property type="match status" value="1"/>
</dbReference>
<evidence type="ECO:0000256" key="3">
    <source>
        <dbReference type="ARBA" id="ARBA00022527"/>
    </source>
</evidence>
<feature type="compositionally biased region" description="Low complexity" evidence="11">
    <location>
        <begin position="571"/>
        <end position="595"/>
    </location>
</feature>
<evidence type="ECO:0000256" key="2">
    <source>
        <dbReference type="ARBA" id="ARBA00012513"/>
    </source>
</evidence>
<feature type="domain" description="Protein kinase" evidence="12">
    <location>
        <begin position="212"/>
        <end position="473"/>
    </location>
</feature>
<keyword evidence="14" id="KW-1185">Reference proteome</keyword>
<dbReference type="Proteomes" id="UP000238350">
    <property type="component" value="Unassembled WGS sequence"/>
</dbReference>
<dbReference type="RefSeq" id="XP_024666354.1">
    <property type="nucleotide sequence ID" value="XM_024810586.1"/>
</dbReference>
<feature type="compositionally biased region" description="Polar residues" evidence="11">
    <location>
        <begin position="52"/>
        <end position="62"/>
    </location>
</feature>
<evidence type="ECO:0000256" key="10">
    <source>
        <dbReference type="PROSITE-ProRule" id="PRU10141"/>
    </source>
</evidence>
<dbReference type="PANTHER" id="PTHR24356:SF163">
    <property type="entry name" value="3-PHOSPHOINOSITIDE-DEPENDENT PROTEIN KINASE 1-RELATED"/>
    <property type="match status" value="1"/>
</dbReference>
<comment type="catalytic activity">
    <reaction evidence="8">
        <text>L-threonyl-[protein] + ATP = O-phospho-L-threonyl-[protein] + ADP + H(+)</text>
        <dbReference type="Rhea" id="RHEA:46608"/>
        <dbReference type="Rhea" id="RHEA-COMP:11060"/>
        <dbReference type="Rhea" id="RHEA-COMP:11605"/>
        <dbReference type="ChEBI" id="CHEBI:15378"/>
        <dbReference type="ChEBI" id="CHEBI:30013"/>
        <dbReference type="ChEBI" id="CHEBI:30616"/>
        <dbReference type="ChEBI" id="CHEBI:61977"/>
        <dbReference type="ChEBI" id="CHEBI:456216"/>
        <dbReference type="EC" id="2.7.11.1"/>
    </reaction>
</comment>
<dbReference type="CDD" id="cd05581">
    <property type="entry name" value="STKc_PDK1"/>
    <property type="match status" value="1"/>
</dbReference>
<gene>
    <name evidence="13" type="ORF">B9G98_04029</name>
</gene>
<dbReference type="GO" id="GO:0005524">
    <property type="term" value="F:ATP binding"/>
    <property type="evidence" value="ECO:0007669"/>
    <property type="project" value="UniProtKB-UniRule"/>
</dbReference>
<feature type="compositionally biased region" description="Polar residues" evidence="11">
    <location>
        <begin position="78"/>
        <end position="97"/>
    </location>
</feature>
<keyword evidence="4" id="KW-0808">Transferase</keyword>
<dbReference type="InterPro" id="IPR039046">
    <property type="entry name" value="PDPK1"/>
</dbReference>
<evidence type="ECO:0000256" key="5">
    <source>
        <dbReference type="ARBA" id="ARBA00022741"/>
    </source>
</evidence>
<accession>A0A2T0FN67</accession>
<dbReference type="InterPro" id="IPR008271">
    <property type="entry name" value="Ser/Thr_kinase_AS"/>
</dbReference>
<evidence type="ECO:0000256" key="9">
    <source>
        <dbReference type="ARBA" id="ARBA00048679"/>
    </source>
</evidence>